<reference evidence="1 2" key="1">
    <citation type="submission" date="2014-03" db="EMBL/GenBank/DDBJ databases">
        <title>Genome sequence of Sphingobium yanoikuyae B1.</title>
        <authorList>
            <person name="Gan H.M."/>
            <person name="Gan H.Y."/>
            <person name="Savka M.A."/>
        </authorList>
    </citation>
    <scope>NUCLEOTIDE SEQUENCE [LARGE SCALE GENOMIC DNA]</scope>
    <source>
        <strain evidence="1 2">B1</strain>
    </source>
</reference>
<dbReference type="EMBL" id="JGVR01000056">
    <property type="protein sequence ID" value="KEZ13690.1"/>
    <property type="molecule type" value="Genomic_DNA"/>
</dbReference>
<protein>
    <submittedName>
        <fullName evidence="1">Uncharacterized protein</fullName>
    </submittedName>
</protein>
<evidence type="ECO:0000313" key="2">
    <source>
        <dbReference type="Proteomes" id="UP000028534"/>
    </source>
</evidence>
<dbReference type="Pfam" id="PF10045">
    <property type="entry name" value="DUF2280"/>
    <property type="match status" value="1"/>
</dbReference>
<accession>A0A084E6U8</accession>
<name>A0A084E6U8_SPHYA</name>
<comment type="caution">
    <text evidence="1">The sequence shown here is derived from an EMBL/GenBank/DDBJ whole genome shotgun (WGS) entry which is preliminary data.</text>
</comment>
<organism evidence="1 2">
    <name type="scientific">Sphingobium yanoikuyae</name>
    <name type="common">Sphingomonas yanoikuyae</name>
    <dbReference type="NCBI Taxonomy" id="13690"/>
    <lineage>
        <taxon>Bacteria</taxon>
        <taxon>Pseudomonadati</taxon>
        <taxon>Pseudomonadota</taxon>
        <taxon>Alphaproteobacteria</taxon>
        <taxon>Sphingomonadales</taxon>
        <taxon>Sphingomonadaceae</taxon>
        <taxon>Sphingobium</taxon>
    </lineage>
</organism>
<dbReference type="InterPro" id="IPR018738">
    <property type="entry name" value="DUF2280"/>
</dbReference>
<gene>
    <name evidence="1" type="ORF">CP98_04948</name>
</gene>
<evidence type="ECO:0000313" key="1">
    <source>
        <dbReference type="EMBL" id="KEZ13690.1"/>
    </source>
</evidence>
<dbReference type="Proteomes" id="UP000028534">
    <property type="component" value="Unassembled WGS sequence"/>
</dbReference>
<dbReference type="eggNOG" id="COG5556">
    <property type="taxonomic scope" value="Bacteria"/>
</dbReference>
<dbReference type="PATRIC" id="fig|13690.10.peg.5116"/>
<dbReference type="AlphaFoldDB" id="A0A084E6U8"/>
<sequence length="142" mass="15721">MIREDFGIETTIQQVRTYNPEHPKFEAGGKWRPIFEAVRKAYLEDVSSIPIASQAFRLNALQKNYDRAIKHGNVVLANATLEQAAKEVGGVLTNARNVSVQQATRGFRDLTSEERRMAVAEMIGNALSKDASQTAPSTQTSQ</sequence>
<proteinExistence type="predicted"/>